<sequence>MVTAEQEVVEMENAVLRNYGNGMASLTSFLDSPSLERTVASRSQSLVSVACRWPQYTVNLSTADSVWNPPGQDPDSLVERSPSPRLSQYNISACFTST</sequence>
<dbReference type="Proteomes" id="UP001283361">
    <property type="component" value="Unassembled WGS sequence"/>
</dbReference>
<feature type="region of interest" description="Disordered" evidence="1">
    <location>
        <begin position="63"/>
        <end position="83"/>
    </location>
</feature>
<evidence type="ECO:0000313" key="3">
    <source>
        <dbReference type="Proteomes" id="UP001283361"/>
    </source>
</evidence>
<gene>
    <name evidence="2" type="ORF">RRG08_022636</name>
</gene>
<comment type="caution">
    <text evidence="2">The sequence shown here is derived from an EMBL/GenBank/DDBJ whole genome shotgun (WGS) entry which is preliminary data.</text>
</comment>
<keyword evidence="3" id="KW-1185">Reference proteome</keyword>
<protein>
    <submittedName>
        <fullName evidence="2">Uncharacterized protein</fullName>
    </submittedName>
</protein>
<dbReference type="AlphaFoldDB" id="A0AAE1D8I1"/>
<organism evidence="2 3">
    <name type="scientific">Elysia crispata</name>
    <name type="common">lettuce slug</name>
    <dbReference type="NCBI Taxonomy" id="231223"/>
    <lineage>
        <taxon>Eukaryota</taxon>
        <taxon>Metazoa</taxon>
        <taxon>Spiralia</taxon>
        <taxon>Lophotrochozoa</taxon>
        <taxon>Mollusca</taxon>
        <taxon>Gastropoda</taxon>
        <taxon>Heterobranchia</taxon>
        <taxon>Euthyneura</taxon>
        <taxon>Panpulmonata</taxon>
        <taxon>Sacoglossa</taxon>
        <taxon>Placobranchoidea</taxon>
        <taxon>Plakobranchidae</taxon>
        <taxon>Elysia</taxon>
    </lineage>
</organism>
<evidence type="ECO:0000256" key="1">
    <source>
        <dbReference type="SAM" id="MobiDB-lite"/>
    </source>
</evidence>
<accession>A0AAE1D8I1</accession>
<evidence type="ECO:0000313" key="2">
    <source>
        <dbReference type="EMBL" id="KAK3761236.1"/>
    </source>
</evidence>
<reference evidence="2" key="1">
    <citation type="journal article" date="2023" name="G3 (Bethesda)">
        <title>A reference genome for the long-term kleptoplast-retaining sea slug Elysia crispata morphotype clarki.</title>
        <authorList>
            <person name="Eastman K.E."/>
            <person name="Pendleton A.L."/>
            <person name="Shaikh M.A."/>
            <person name="Suttiyut T."/>
            <person name="Ogas R."/>
            <person name="Tomko P."/>
            <person name="Gavelis G."/>
            <person name="Widhalm J.R."/>
            <person name="Wisecaver J.H."/>
        </authorList>
    </citation>
    <scope>NUCLEOTIDE SEQUENCE</scope>
    <source>
        <strain evidence="2">ECLA1</strain>
    </source>
</reference>
<dbReference type="EMBL" id="JAWDGP010004927">
    <property type="protein sequence ID" value="KAK3761236.1"/>
    <property type="molecule type" value="Genomic_DNA"/>
</dbReference>
<name>A0AAE1D8I1_9GAST</name>
<proteinExistence type="predicted"/>